<feature type="region of interest" description="Disordered" evidence="1">
    <location>
        <begin position="1"/>
        <end position="128"/>
    </location>
</feature>
<feature type="compositionally biased region" description="Basic and acidic residues" evidence="1">
    <location>
        <begin position="17"/>
        <end position="28"/>
    </location>
</feature>
<gene>
    <name evidence="2" type="ORF">D7223_16630</name>
</gene>
<protein>
    <submittedName>
        <fullName evidence="2">Uncharacterized protein</fullName>
    </submittedName>
</protein>
<feature type="compositionally biased region" description="Basic residues" evidence="1">
    <location>
        <begin position="85"/>
        <end position="97"/>
    </location>
</feature>
<feature type="compositionally biased region" description="Basic residues" evidence="1">
    <location>
        <begin position="54"/>
        <end position="71"/>
    </location>
</feature>
<proteinExistence type="predicted"/>
<dbReference type="Proteomes" id="UP000281726">
    <property type="component" value="Unassembled WGS sequence"/>
</dbReference>
<organism evidence="2 3">
    <name type="scientific">Micromonospora endolithica</name>
    <dbReference type="NCBI Taxonomy" id="230091"/>
    <lineage>
        <taxon>Bacteria</taxon>
        <taxon>Bacillati</taxon>
        <taxon>Actinomycetota</taxon>
        <taxon>Actinomycetes</taxon>
        <taxon>Micromonosporales</taxon>
        <taxon>Micromonosporaceae</taxon>
        <taxon>Micromonospora</taxon>
    </lineage>
</organism>
<evidence type="ECO:0000313" key="3">
    <source>
        <dbReference type="Proteomes" id="UP000281726"/>
    </source>
</evidence>
<reference evidence="2 3" key="1">
    <citation type="journal article" date="2004" name="Syst. Appl. Microbiol.">
        <title>Cryptoendolithic actinomycetes from antarctic sandstone rock samples: Micromonospora endolithica sp. nov. and two isolates related to Micromonospora coerulea Jensen 1932.</title>
        <authorList>
            <person name="Hirsch P."/>
            <person name="Mevs U."/>
            <person name="Kroppenstedt R.M."/>
            <person name="Schumann P."/>
            <person name="Stackebrandt E."/>
        </authorList>
    </citation>
    <scope>NUCLEOTIDE SEQUENCE [LARGE SCALE GENOMIC DNA]</scope>
    <source>
        <strain evidence="2 3">JCM 12677</strain>
    </source>
</reference>
<evidence type="ECO:0000256" key="1">
    <source>
        <dbReference type="SAM" id="MobiDB-lite"/>
    </source>
</evidence>
<keyword evidence="3" id="KW-1185">Reference proteome</keyword>
<evidence type="ECO:0000313" key="2">
    <source>
        <dbReference type="EMBL" id="RKN45262.1"/>
    </source>
</evidence>
<dbReference type="EMBL" id="RBAK01000006">
    <property type="protein sequence ID" value="RKN45262.1"/>
    <property type="molecule type" value="Genomic_DNA"/>
</dbReference>
<sequence>MVAGPSERCATAQTLHRAADRAGGDRPLRAGARRRGPRVGSDGCARLAATAGRAHPRRHGDRCRRHRHAGAGRRTGGSGGVPGQGRRRGRGTARARRSCLGGSVGLAAARRMDSDGASLRAGDFARVP</sequence>
<comment type="caution">
    <text evidence="2">The sequence shown here is derived from an EMBL/GenBank/DDBJ whole genome shotgun (WGS) entry which is preliminary data.</text>
</comment>
<accession>A0A3A9Z9R0</accession>
<dbReference type="AlphaFoldDB" id="A0A3A9Z9R0"/>
<feature type="compositionally biased region" description="Gly residues" evidence="1">
    <location>
        <begin position="73"/>
        <end position="83"/>
    </location>
</feature>
<name>A0A3A9Z9R0_9ACTN</name>